<sequence length="210" mass="23262">MPLFTCCIRYGGIGIQFSSNSITIHVVQVRVHSLIGMSGFLSTGKCIDSDAPLYDLFFVSHHNRQIREVVLVFWKAPSVPLLKVNTDGFVIGNHGACGGLFRDHLGTFLHAFTCNLGSCSIFTAEVHDFIRDMEYAAHNGGRTYVVGYNGCSLGIQVISSYIFRKGNCCADRLASMGHSVDGDVWLLVLPPDLQAEFYSDRCVLPRYRFP</sequence>
<evidence type="ECO:0000313" key="2">
    <source>
        <dbReference type="EnsemblPlants" id="AES97049"/>
    </source>
</evidence>
<evidence type="ECO:0000313" key="1">
    <source>
        <dbReference type="EMBL" id="AES97049.1"/>
    </source>
</evidence>
<keyword evidence="3" id="KW-1185">Reference proteome</keyword>
<evidence type="ECO:0000313" key="3">
    <source>
        <dbReference type="Proteomes" id="UP000002051"/>
    </source>
</evidence>
<name>G7JXZ5_MEDTR</name>
<dbReference type="eggNOG" id="KOG1075">
    <property type="taxonomic scope" value="Eukaryota"/>
</dbReference>
<proteinExistence type="predicted"/>
<dbReference type="OrthoDB" id="1305767at2759"/>
<protein>
    <recommendedName>
        <fullName evidence="4">RNase H type-1 domain-containing protein</fullName>
    </recommendedName>
</protein>
<gene>
    <name evidence="2" type="primary">11435821</name>
    <name evidence="1" type="ordered locus">MTR_5g044650</name>
</gene>
<accession>G7JXZ5</accession>
<dbReference type="PANTHER" id="PTHR47723">
    <property type="entry name" value="OS05G0353850 PROTEIN"/>
    <property type="match status" value="1"/>
</dbReference>
<dbReference type="CDD" id="cd06222">
    <property type="entry name" value="RNase_H_like"/>
    <property type="match status" value="1"/>
</dbReference>
<dbReference type="HOGENOM" id="CLU_1311795_0_0_1"/>
<dbReference type="AlphaFoldDB" id="G7JXZ5"/>
<dbReference type="InterPro" id="IPR053151">
    <property type="entry name" value="RNase_H-like"/>
</dbReference>
<dbReference type="Proteomes" id="UP000002051">
    <property type="component" value="Chromosome 5"/>
</dbReference>
<dbReference type="PANTHER" id="PTHR47723:SF23">
    <property type="entry name" value="REVERSE TRANSCRIPTASE-LIKE PROTEIN"/>
    <property type="match status" value="1"/>
</dbReference>
<reference evidence="1 3" key="2">
    <citation type="journal article" date="2014" name="BMC Genomics">
        <title>An improved genome release (version Mt4.0) for the model legume Medicago truncatula.</title>
        <authorList>
            <person name="Tang H."/>
            <person name="Krishnakumar V."/>
            <person name="Bidwell S."/>
            <person name="Rosen B."/>
            <person name="Chan A."/>
            <person name="Zhou S."/>
            <person name="Gentzbittel L."/>
            <person name="Childs K.L."/>
            <person name="Yandell M."/>
            <person name="Gundlach H."/>
            <person name="Mayer K.F."/>
            <person name="Schwartz D.C."/>
            <person name="Town C.D."/>
        </authorList>
    </citation>
    <scope>GENOME REANNOTATION</scope>
    <source>
        <strain evidence="2 3">cv. Jemalong A17</strain>
    </source>
</reference>
<dbReference type="KEGG" id="mtr:11435821"/>
<organism evidence="1 3">
    <name type="scientific">Medicago truncatula</name>
    <name type="common">Barrel medic</name>
    <name type="synonym">Medicago tribuloides</name>
    <dbReference type="NCBI Taxonomy" id="3880"/>
    <lineage>
        <taxon>Eukaryota</taxon>
        <taxon>Viridiplantae</taxon>
        <taxon>Streptophyta</taxon>
        <taxon>Embryophyta</taxon>
        <taxon>Tracheophyta</taxon>
        <taxon>Spermatophyta</taxon>
        <taxon>Magnoliopsida</taxon>
        <taxon>eudicotyledons</taxon>
        <taxon>Gunneridae</taxon>
        <taxon>Pentapetalae</taxon>
        <taxon>rosids</taxon>
        <taxon>fabids</taxon>
        <taxon>Fabales</taxon>
        <taxon>Fabaceae</taxon>
        <taxon>Papilionoideae</taxon>
        <taxon>50 kb inversion clade</taxon>
        <taxon>NPAAA clade</taxon>
        <taxon>Hologalegina</taxon>
        <taxon>IRL clade</taxon>
        <taxon>Trifolieae</taxon>
        <taxon>Medicago</taxon>
    </lineage>
</organism>
<dbReference type="PaxDb" id="3880-AES97049"/>
<evidence type="ECO:0008006" key="4">
    <source>
        <dbReference type="Google" id="ProtNLM"/>
    </source>
</evidence>
<dbReference type="InterPro" id="IPR044730">
    <property type="entry name" value="RNase_H-like_dom_plant"/>
</dbReference>
<dbReference type="EnsemblPlants" id="AES97049">
    <property type="protein sequence ID" value="AES97049"/>
    <property type="gene ID" value="MTR_5g044650"/>
</dbReference>
<reference evidence="1 3" key="1">
    <citation type="journal article" date="2011" name="Nature">
        <title>The Medicago genome provides insight into the evolution of rhizobial symbioses.</title>
        <authorList>
            <person name="Young N.D."/>
            <person name="Debelle F."/>
            <person name="Oldroyd G.E."/>
            <person name="Geurts R."/>
            <person name="Cannon S.B."/>
            <person name="Udvardi M.K."/>
            <person name="Benedito V.A."/>
            <person name="Mayer K.F."/>
            <person name="Gouzy J."/>
            <person name="Schoof H."/>
            <person name="Van de Peer Y."/>
            <person name="Proost S."/>
            <person name="Cook D.R."/>
            <person name="Meyers B.C."/>
            <person name="Spannagl M."/>
            <person name="Cheung F."/>
            <person name="De Mita S."/>
            <person name="Krishnakumar V."/>
            <person name="Gundlach H."/>
            <person name="Zhou S."/>
            <person name="Mudge J."/>
            <person name="Bharti A.K."/>
            <person name="Murray J.D."/>
            <person name="Naoumkina M.A."/>
            <person name="Rosen B."/>
            <person name="Silverstein K.A."/>
            <person name="Tang H."/>
            <person name="Rombauts S."/>
            <person name="Zhao P.X."/>
            <person name="Zhou P."/>
            <person name="Barbe V."/>
            <person name="Bardou P."/>
            <person name="Bechner M."/>
            <person name="Bellec A."/>
            <person name="Berger A."/>
            <person name="Berges H."/>
            <person name="Bidwell S."/>
            <person name="Bisseling T."/>
            <person name="Choisne N."/>
            <person name="Couloux A."/>
            <person name="Denny R."/>
            <person name="Deshpande S."/>
            <person name="Dai X."/>
            <person name="Doyle J.J."/>
            <person name="Dudez A.M."/>
            <person name="Farmer A.D."/>
            <person name="Fouteau S."/>
            <person name="Franken C."/>
            <person name="Gibelin C."/>
            <person name="Gish J."/>
            <person name="Goldstein S."/>
            <person name="Gonzalez A.J."/>
            <person name="Green P.J."/>
            <person name="Hallab A."/>
            <person name="Hartog M."/>
            <person name="Hua A."/>
            <person name="Humphray S.J."/>
            <person name="Jeong D.H."/>
            <person name="Jing Y."/>
            <person name="Jocker A."/>
            <person name="Kenton S.M."/>
            <person name="Kim D.J."/>
            <person name="Klee K."/>
            <person name="Lai H."/>
            <person name="Lang C."/>
            <person name="Lin S."/>
            <person name="Macmil S.L."/>
            <person name="Magdelenat G."/>
            <person name="Matthews L."/>
            <person name="McCorrison J."/>
            <person name="Monaghan E.L."/>
            <person name="Mun J.H."/>
            <person name="Najar F.Z."/>
            <person name="Nicholson C."/>
            <person name="Noirot C."/>
            <person name="O'Bleness M."/>
            <person name="Paule C.R."/>
            <person name="Poulain J."/>
            <person name="Prion F."/>
            <person name="Qin B."/>
            <person name="Qu C."/>
            <person name="Retzel E.F."/>
            <person name="Riddle C."/>
            <person name="Sallet E."/>
            <person name="Samain S."/>
            <person name="Samson N."/>
            <person name="Sanders I."/>
            <person name="Saurat O."/>
            <person name="Scarpelli C."/>
            <person name="Schiex T."/>
            <person name="Segurens B."/>
            <person name="Severin A.J."/>
            <person name="Sherrier D.J."/>
            <person name="Shi R."/>
            <person name="Sims S."/>
            <person name="Singer S.R."/>
            <person name="Sinharoy S."/>
            <person name="Sterck L."/>
            <person name="Viollet A."/>
            <person name="Wang B.B."/>
            <person name="Wang K."/>
            <person name="Wang M."/>
            <person name="Wang X."/>
            <person name="Warfsmann J."/>
            <person name="Weissenbach J."/>
            <person name="White D.D."/>
            <person name="White J.D."/>
            <person name="Wiley G.B."/>
            <person name="Wincker P."/>
            <person name="Xing Y."/>
            <person name="Yang L."/>
            <person name="Yao Z."/>
            <person name="Ying F."/>
            <person name="Zhai J."/>
            <person name="Zhou L."/>
            <person name="Zuber A."/>
            <person name="Denarie J."/>
            <person name="Dixon R.A."/>
            <person name="May G.D."/>
            <person name="Schwartz D.C."/>
            <person name="Rogers J."/>
            <person name="Quetier F."/>
            <person name="Town C.D."/>
            <person name="Roe B.A."/>
        </authorList>
    </citation>
    <scope>NUCLEOTIDE SEQUENCE [LARGE SCALE GENOMIC DNA]</scope>
    <source>
        <strain evidence="1">A17</strain>
        <strain evidence="2 3">cv. Jemalong A17</strain>
    </source>
</reference>
<reference evidence="2" key="3">
    <citation type="submission" date="2015-04" db="UniProtKB">
        <authorList>
            <consortium name="EnsemblPlants"/>
        </authorList>
    </citation>
    <scope>IDENTIFICATION</scope>
    <source>
        <strain evidence="2">cv. Jemalong A17</strain>
    </source>
</reference>
<dbReference type="STRING" id="3880.G7JXZ5"/>
<dbReference type="EMBL" id="CM001221">
    <property type="protein sequence ID" value="AES97049.1"/>
    <property type="molecule type" value="Genomic_DNA"/>
</dbReference>